<dbReference type="GO" id="GO:0005737">
    <property type="term" value="C:cytoplasm"/>
    <property type="evidence" value="ECO:0007669"/>
    <property type="project" value="UniProtKB-SubCell"/>
</dbReference>
<evidence type="ECO:0000256" key="8">
    <source>
        <dbReference type="ARBA" id="ARBA00032518"/>
    </source>
</evidence>
<proteinExistence type="inferred from homology"/>
<dbReference type="GO" id="GO:0031122">
    <property type="term" value="P:cytoplasmic microtubule organization"/>
    <property type="evidence" value="ECO:0007669"/>
    <property type="project" value="TreeGrafter"/>
</dbReference>
<keyword evidence="7" id="KW-0508">mRNA splicing</keyword>
<dbReference type="Pfam" id="PF10235">
    <property type="entry name" value="Cript"/>
    <property type="match status" value="1"/>
</dbReference>
<evidence type="ECO:0000256" key="7">
    <source>
        <dbReference type="ARBA" id="ARBA00023187"/>
    </source>
</evidence>
<comment type="subcellular location">
    <subcellularLocation>
        <location evidence="1">Cytoplasm</location>
    </subcellularLocation>
</comment>
<dbReference type="InterPro" id="IPR019367">
    <property type="entry name" value="PDZ-binding_CRIPT"/>
</dbReference>
<evidence type="ECO:0000256" key="2">
    <source>
        <dbReference type="ARBA" id="ARBA00009021"/>
    </source>
</evidence>
<keyword evidence="4" id="KW-0963">Cytoplasm</keyword>
<evidence type="ECO:0000256" key="4">
    <source>
        <dbReference type="ARBA" id="ARBA00022490"/>
    </source>
</evidence>
<evidence type="ECO:0000256" key="1">
    <source>
        <dbReference type="ARBA" id="ARBA00004496"/>
    </source>
</evidence>
<comment type="similarity">
    <text evidence="2">Belongs to the CRIPT family.</text>
</comment>
<dbReference type="EMBL" id="CDMZ01003394">
    <property type="protein sequence ID" value="CEM46198.1"/>
    <property type="molecule type" value="Genomic_DNA"/>
</dbReference>
<evidence type="ECO:0000256" key="3">
    <source>
        <dbReference type="ARBA" id="ARBA00018615"/>
    </source>
</evidence>
<reference evidence="9" key="1">
    <citation type="submission" date="2014-11" db="EMBL/GenBank/DDBJ databases">
        <authorList>
            <person name="Otto D Thomas"/>
            <person name="Naeem Raeece"/>
        </authorList>
    </citation>
    <scope>NUCLEOTIDE SEQUENCE</scope>
</reference>
<name>A0A0G4HPI4_9ALVE</name>
<protein>
    <recommendedName>
        <fullName evidence="3">Cysteine-rich PDZ-binding protein</fullName>
    </recommendedName>
    <alternativeName>
        <fullName evidence="8">Cysteine-rich interactor of PDZ three</fullName>
    </alternativeName>
</protein>
<evidence type="ECO:0000313" key="9">
    <source>
        <dbReference type="EMBL" id="CEM46198.1"/>
    </source>
</evidence>
<dbReference type="VEuPathDB" id="CryptoDB:Cvel_29889"/>
<dbReference type="GO" id="GO:0008380">
    <property type="term" value="P:RNA splicing"/>
    <property type="evidence" value="ECO:0007669"/>
    <property type="project" value="UniProtKB-KW"/>
</dbReference>
<dbReference type="AlphaFoldDB" id="A0A0G4HPI4"/>
<dbReference type="GO" id="GO:0005681">
    <property type="term" value="C:spliceosomal complex"/>
    <property type="evidence" value="ECO:0007669"/>
    <property type="project" value="UniProtKB-KW"/>
</dbReference>
<evidence type="ECO:0000256" key="5">
    <source>
        <dbReference type="ARBA" id="ARBA00022664"/>
    </source>
</evidence>
<dbReference type="GO" id="GO:0006397">
    <property type="term" value="P:mRNA processing"/>
    <property type="evidence" value="ECO:0007669"/>
    <property type="project" value="UniProtKB-KW"/>
</dbReference>
<evidence type="ECO:0000256" key="6">
    <source>
        <dbReference type="ARBA" id="ARBA00022728"/>
    </source>
</evidence>
<sequence>MVCGSCQTKLSKLATPDVWKTGKDKREVGGNKVLQNYSKTITSGNLGSKCKVCGQTTPQKGKYCPDCAYKKGRCSMCGKKQVDVSKHNMSMV</sequence>
<accession>A0A0G4HPI4</accession>
<dbReference type="GO" id="GO:0008017">
    <property type="term" value="F:microtubule binding"/>
    <property type="evidence" value="ECO:0007669"/>
    <property type="project" value="TreeGrafter"/>
</dbReference>
<dbReference type="PANTHER" id="PTHR11805:SF1">
    <property type="entry name" value="CYSTEINE-RICH PDZ-BINDING PROTEIN"/>
    <property type="match status" value="1"/>
</dbReference>
<keyword evidence="5" id="KW-0507">mRNA processing</keyword>
<gene>
    <name evidence="9" type="ORF">Cvel_29889</name>
</gene>
<organism evidence="9">
    <name type="scientific">Chromera velia CCMP2878</name>
    <dbReference type="NCBI Taxonomy" id="1169474"/>
    <lineage>
        <taxon>Eukaryota</taxon>
        <taxon>Sar</taxon>
        <taxon>Alveolata</taxon>
        <taxon>Colpodellida</taxon>
        <taxon>Chromeraceae</taxon>
        <taxon>Chromera</taxon>
    </lineage>
</organism>
<dbReference type="PANTHER" id="PTHR11805">
    <property type="entry name" value="CYSTEINE-RICH PDZ-BINDING PROTEIN"/>
    <property type="match status" value="1"/>
</dbReference>
<keyword evidence="6" id="KW-0747">Spliceosome</keyword>